<dbReference type="EMBL" id="VWPK01000008">
    <property type="protein sequence ID" value="KAA5613039.1"/>
    <property type="molecule type" value="Genomic_DNA"/>
</dbReference>
<dbReference type="AlphaFoldDB" id="A0A5M6IYL7"/>
<feature type="domain" description="GPI inositol-deacylase PGAP1-like alpha/beta" evidence="1">
    <location>
        <begin position="124"/>
        <end position="191"/>
    </location>
</feature>
<dbReference type="Gene3D" id="3.40.50.1820">
    <property type="entry name" value="alpha/beta hydrolase"/>
    <property type="match status" value="1"/>
</dbReference>
<gene>
    <name evidence="2" type="ORF">F1189_06670</name>
</gene>
<sequence length="303" mass="31682">MKTSFLLRRHIRLLGAFQHWADIWVRSDWRVQLHYRTGTARVLDPAHGIVSVGDEAECLALAASLAPPAGRAKAAILLHGLGHHPGGMERLTGALGRAGWAVANVGYPSLRRPVEDHAAAASRIARAMVEDGAESVSMVGHSLGGLVARSAMARAAVEGWRPGRLVLIGSPARGSAIADILKSLTAYQMITGSCGQAVTPAGAASVPVPACAGILVIAGGNGGRGFNPLLQGDNDGVVSVAETRLPDGTEYQGVTVASLHNFLAGHPAAVTATLRFLETGGIPVQEIRRVRVRSSWLPRRSHS</sequence>
<protein>
    <recommendedName>
        <fullName evidence="1">GPI inositol-deacylase PGAP1-like alpha/beta domain-containing protein</fullName>
    </recommendedName>
</protein>
<evidence type="ECO:0000313" key="2">
    <source>
        <dbReference type="EMBL" id="KAA5613039.1"/>
    </source>
</evidence>
<name>A0A5M6IYL7_9PROT</name>
<dbReference type="SUPFAM" id="SSF53474">
    <property type="entry name" value="alpha/beta-Hydrolases"/>
    <property type="match status" value="1"/>
</dbReference>
<keyword evidence="3" id="KW-1185">Reference proteome</keyword>
<dbReference type="InterPro" id="IPR012908">
    <property type="entry name" value="PGAP1-ab_dom-like"/>
</dbReference>
<dbReference type="RefSeq" id="WP_150039943.1">
    <property type="nucleotide sequence ID" value="NZ_OW485601.1"/>
</dbReference>
<dbReference type="Proteomes" id="UP000325255">
    <property type="component" value="Unassembled WGS sequence"/>
</dbReference>
<dbReference type="OrthoDB" id="275181at2"/>
<dbReference type="Pfam" id="PF07819">
    <property type="entry name" value="PGAP1"/>
    <property type="match status" value="1"/>
</dbReference>
<organism evidence="2 3">
    <name type="scientific">Rhodovastum atsumiense</name>
    <dbReference type="NCBI Taxonomy" id="504468"/>
    <lineage>
        <taxon>Bacteria</taxon>
        <taxon>Pseudomonadati</taxon>
        <taxon>Pseudomonadota</taxon>
        <taxon>Alphaproteobacteria</taxon>
        <taxon>Acetobacterales</taxon>
        <taxon>Acetobacteraceae</taxon>
        <taxon>Rhodovastum</taxon>
    </lineage>
</organism>
<dbReference type="GO" id="GO:0016788">
    <property type="term" value="F:hydrolase activity, acting on ester bonds"/>
    <property type="evidence" value="ECO:0007669"/>
    <property type="project" value="InterPro"/>
</dbReference>
<accession>A0A5M6IYL7</accession>
<proteinExistence type="predicted"/>
<dbReference type="PANTHER" id="PTHR37946">
    <property type="entry name" value="SLL1969 PROTEIN"/>
    <property type="match status" value="1"/>
</dbReference>
<evidence type="ECO:0000259" key="1">
    <source>
        <dbReference type="Pfam" id="PF07819"/>
    </source>
</evidence>
<evidence type="ECO:0000313" key="3">
    <source>
        <dbReference type="Proteomes" id="UP000325255"/>
    </source>
</evidence>
<comment type="caution">
    <text evidence="2">The sequence shown here is derived from an EMBL/GenBank/DDBJ whole genome shotgun (WGS) entry which is preliminary data.</text>
</comment>
<dbReference type="PANTHER" id="PTHR37946:SF1">
    <property type="entry name" value="SLL1969 PROTEIN"/>
    <property type="match status" value="1"/>
</dbReference>
<reference evidence="2 3" key="1">
    <citation type="submission" date="2019-09" db="EMBL/GenBank/DDBJ databases">
        <title>Genome sequence of Rhodovastum atsumiense, a diverse member of the Acetobacteraceae family of non-sulfur purple photosynthetic bacteria.</title>
        <authorList>
            <person name="Meyer T."/>
            <person name="Kyndt J."/>
        </authorList>
    </citation>
    <scope>NUCLEOTIDE SEQUENCE [LARGE SCALE GENOMIC DNA]</scope>
    <source>
        <strain evidence="2 3">DSM 21279</strain>
    </source>
</reference>
<dbReference type="InterPro" id="IPR029058">
    <property type="entry name" value="AB_hydrolase_fold"/>
</dbReference>